<protein>
    <submittedName>
        <fullName evidence="2">Uncharacterized protein</fullName>
    </submittedName>
</protein>
<dbReference type="AlphaFoldDB" id="A0A1L9U4N6"/>
<dbReference type="EMBL" id="KV878698">
    <property type="protein sequence ID" value="OJJ66630.1"/>
    <property type="molecule type" value="Genomic_DNA"/>
</dbReference>
<proteinExistence type="predicted"/>
<organism evidence="2 3">
    <name type="scientific">Aspergillus brasiliensis (strain CBS 101740 / IMI 381727 / IBT 21946)</name>
    <dbReference type="NCBI Taxonomy" id="767769"/>
    <lineage>
        <taxon>Eukaryota</taxon>
        <taxon>Fungi</taxon>
        <taxon>Dikarya</taxon>
        <taxon>Ascomycota</taxon>
        <taxon>Pezizomycotina</taxon>
        <taxon>Eurotiomycetes</taxon>
        <taxon>Eurotiomycetidae</taxon>
        <taxon>Eurotiales</taxon>
        <taxon>Aspergillaceae</taxon>
        <taxon>Aspergillus</taxon>
        <taxon>Aspergillus subgen. Circumdati</taxon>
    </lineage>
</organism>
<dbReference type="Proteomes" id="UP000184499">
    <property type="component" value="Unassembled WGS sequence"/>
</dbReference>
<dbReference type="RefSeq" id="XP_067473880.1">
    <property type="nucleotide sequence ID" value="XM_067628733.1"/>
</dbReference>
<sequence length="53" mass="6275">MYSRSIRFLLMILETQAALCLSHHYHHYDRIMIIQLTILHAKVQGQPVARNSR</sequence>
<evidence type="ECO:0000313" key="2">
    <source>
        <dbReference type="EMBL" id="OJJ66630.1"/>
    </source>
</evidence>
<keyword evidence="3" id="KW-1185">Reference proteome</keyword>
<reference evidence="3" key="1">
    <citation type="journal article" date="2017" name="Genome Biol.">
        <title>Comparative genomics reveals high biological diversity and specific adaptations in the industrially and medically important fungal genus Aspergillus.</title>
        <authorList>
            <person name="de Vries R.P."/>
            <person name="Riley R."/>
            <person name="Wiebenga A."/>
            <person name="Aguilar-Osorio G."/>
            <person name="Amillis S."/>
            <person name="Uchima C.A."/>
            <person name="Anderluh G."/>
            <person name="Asadollahi M."/>
            <person name="Askin M."/>
            <person name="Barry K."/>
            <person name="Battaglia E."/>
            <person name="Bayram O."/>
            <person name="Benocci T."/>
            <person name="Braus-Stromeyer S.A."/>
            <person name="Caldana C."/>
            <person name="Canovas D."/>
            <person name="Cerqueira G.C."/>
            <person name="Chen F."/>
            <person name="Chen W."/>
            <person name="Choi C."/>
            <person name="Clum A."/>
            <person name="Dos Santos R.A."/>
            <person name="Damasio A.R."/>
            <person name="Diallinas G."/>
            <person name="Emri T."/>
            <person name="Fekete E."/>
            <person name="Flipphi M."/>
            <person name="Freyberg S."/>
            <person name="Gallo A."/>
            <person name="Gournas C."/>
            <person name="Habgood R."/>
            <person name="Hainaut M."/>
            <person name="Harispe M.L."/>
            <person name="Henrissat B."/>
            <person name="Hilden K.S."/>
            <person name="Hope R."/>
            <person name="Hossain A."/>
            <person name="Karabika E."/>
            <person name="Karaffa L."/>
            <person name="Karanyi Z."/>
            <person name="Krasevec N."/>
            <person name="Kuo A."/>
            <person name="Kusch H."/>
            <person name="LaButti K."/>
            <person name="Lagendijk E.L."/>
            <person name="Lapidus A."/>
            <person name="Levasseur A."/>
            <person name="Lindquist E."/>
            <person name="Lipzen A."/>
            <person name="Logrieco A.F."/>
            <person name="MacCabe A."/>
            <person name="Maekelae M.R."/>
            <person name="Malavazi I."/>
            <person name="Melin P."/>
            <person name="Meyer V."/>
            <person name="Mielnichuk N."/>
            <person name="Miskei M."/>
            <person name="Molnar A.P."/>
            <person name="Mule G."/>
            <person name="Ngan C.Y."/>
            <person name="Orejas M."/>
            <person name="Orosz E."/>
            <person name="Ouedraogo J.P."/>
            <person name="Overkamp K.M."/>
            <person name="Park H.-S."/>
            <person name="Perrone G."/>
            <person name="Piumi F."/>
            <person name="Punt P.J."/>
            <person name="Ram A.F."/>
            <person name="Ramon A."/>
            <person name="Rauscher S."/>
            <person name="Record E."/>
            <person name="Riano-Pachon D.M."/>
            <person name="Robert V."/>
            <person name="Roehrig J."/>
            <person name="Ruller R."/>
            <person name="Salamov A."/>
            <person name="Salih N.S."/>
            <person name="Samson R.A."/>
            <person name="Sandor E."/>
            <person name="Sanguinetti M."/>
            <person name="Schuetze T."/>
            <person name="Sepcic K."/>
            <person name="Shelest E."/>
            <person name="Sherlock G."/>
            <person name="Sophianopoulou V."/>
            <person name="Squina F.M."/>
            <person name="Sun H."/>
            <person name="Susca A."/>
            <person name="Todd R.B."/>
            <person name="Tsang A."/>
            <person name="Unkles S.E."/>
            <person name="van de Wiele N."/>
            <person name="van Rossen-Uffink D."/>
            <person name="Oliveira J.V."/>
            <person name="Vesth T.C."/>
            <person name="Visser J."/>
            <person name="Yu J.-H."/>
            <person name="Zhou M."/>
            <person name="Andersen M.R."/>
            <person name="Archer D.B."/>
            <person name="Baker S.E."/>
            <person name="Benoit I."/>
            <person name="Brakhage A.A."/>
            <person name="Braus G.H."/>
            <person name="Fischer R."/>
            <person name="Frisvad J.C."/>
            <person name="Goldman G.H."/>
            <person name="Houbraken J."/>
            <person name="Oakley B."/>
            <person name="Pocsi I."/>
            <person name="Scazzocchio C."/>
            <person name="Seiboth B."/>
            <person name="vanKuyk P.A."/>
            <person name="Wortman J."/>
            <person name="Dyer P.S."/>
            <person name="Grigoriev I.V."/>
        </authorList>
    </citation>
    <scope>NUCLEOTIDE SEQUENCE [LARGE SCALE GENOMIC DNA]</scope>
    <source>
        <strain evidence="3">CBS 101740 / IMI 381727 / IBT 21946</strain>
    </source>
</reference>
<evidence type="ECO:0000256" key="1">
    <source>
        <dbReference type="SAM" id="SignalP"/>
    </source>
</evidence>
<evidence type="ECO:0000313" key="3">
    <source>
        <dbReference type="Proteomes" id="UP000184499"/>
    </source>
</evidence>
<dbReference type="GeneID" id="93581221"/>
<accession>A0A1L9U4N6</accession>
<dbReference type="VEuPathDB" id="FungiDB:ASPBRDRAFT_665764"/>
<feature type="signal peptide" evidence="1">
    <location>
        <begin position="1"/>
        <end position="17"/>
    </location>
</feature>
<keyword evidence="1" id="KW-0732">Signal</keyword>
<feature type="chain" id="PRO_5009887716" evidence="1">
    <location>
        <begin position="18"/>
        <end position="53"/>
    </location>
</feature>
<gene>
    <name evidence="2" type="ORF">ASPBRDRAFT_665764</name>
</gene>
<name>A0A1L9U4N6_ASPBC</name>